<dbReference type="PANTHER" id="PTHR48019">
    <property type="entry name" value="SERUM RESPONSE FACTOR HOMOLOG"/>
    <property type="match status" value="1"/>
</dbReference>
<feature type="compositionally biased region" description="Low complexity" evidence="6">
    <location>
        <begin position="487"/>
        <end position="496"/>
    </location>
</feature>
<feature type="compositionally biased region" description="Pro residues" evidence="6">
    <location>
        <begin position="995"/>
        <end position="1011"/>
    </location>
</feature>
<evidence type="ECO:0000313" key="8">
    <source>
        <dbReference type="EMBL" id="CAK5269901.1"/>
    </source>
</evidence>
<dbReference type="GO" id="GO:0045944">
    <property type="term" value="P:positive regulation of transcription by RNA polymerase II"/>
    <property type="evidence" value="ECO:0007669"/>
    <property type="project" value="InterPro"/>
</dbReference>
<feature type="compositionally biased region" description="Polar residues" evidence="6">
    <location>
        <begin position="1069"/>
        <end position="1085"/>
    </location>
</feature>
<evidence type="ECO:0000313" key="10">
    <source>
        <dbReference type="Proteomes" id="UP001295794"/>
    </source>
</evidence>
<dbReference type="Proteomes" id="UP001295794">
    <property type="component" value="Unassembled WGS sequence"/>
</dbReference>
<dbReference type="InterPro" id="IPR033897">
    <property type="entry name" value="SRF-like_MADS-box"/>
</dbReference>
<gene>
    <name evidence="8" type="ORF">MYCIT1_LOCUS13969</name>
    <name evidence="9" type="ORF">MYCIT1_LOCUS14677</name>
</gene>
<dbReference type="AlphaFoldDB" id="A0AAD2H5Z0"/>
<dbReference type="SMART" id="SM00432">
    <property type="entry name" value="MADS"/>
    <property type="match status" value="1"/>
</dbReference>
<feature type="compositionally biased region" description="Low complexity" evidence="6">
    <location>
        <begin position="970"/>
        <end position="994"/>
    </location>
</feature>
<feature type="region of interest" description="Disordered" evidence="6">
    <location>
        <begin position="1"/>
        <end position="117"/>
    </location>
</feature>
<dbReference type="EMBL" id="CAVNYO010000165">
    <property type="protein sequence ID" value="CAK5270339.1"/>
    <property type="molecule type" value="Genomic_DNA"/>
</dbReference>
<keyword evidence="10" id="KW-1185">Reference proteome</keyword>
<dbReference type="Gene3D" id="3.40.1810.10">
    <property type="entry name" value="Transcription factor, MADS-box"/>
    <property type="match status" value="1"/>
</dbReference>
<evidence type="ECO:0000259" key="7">
    <source>
        <dbReference type="PROSITE" id="PS50066"/>
    </source>
</evidence>
<proteinExistence type="predicted"/>
<feature type="compositionally biased region" description="Low complexity" evidence="6">
    <location>
        <begin position="1012"/>
        <end position="1064"/>
    </location>
</feature>
<keyword evidence="5" id="KW-0539">Nucleus</keyword>
<dbReference type="GO" id="GO:0000981">
    <property type="term" value="F:DNA-binding transcription factor activity, RNA polymerase II-specific"/>
    <property type="evidence" value="ECO:0007669"/>
    <property type="project" value="InterPro"/>
</dbReference>
<dbReference type="InterPro" id="IPR036879">
    <property type="entry name" value="TF_MADSbox_sf"/>
</dbReference>
<evidence type="ECO:0000256" key="6">
    <source>
        <dbReference type="SAM" id="MobiDB-lite"/>
    </source>
</evidence>
<accession>A0AAD2H5Z0</accession>
<dbReference type="CDD" id="cd00266">
    <property type="entry name" value="MADS_SRF_like"/>
    <property type="match status" value="1"/>
</dbReference>
<dbReference type="FunFam" id="3.40.1810.10:FF:000002">
    <property type="entry name" value="Serum response factor b"/>
    <property type="match status" value="1"/>
</dbReference>
<organism evidence="8 10">
    <name type="scientific">Mycena citricolor</name>
    <dbReference type="NCBI Taxonomy" id="2018698"/>
    <lineage>
        <taxon>Eukaryota</taxon>
        <taxon>Fungi</taxon>
        <taxon>Dikarya</taxon>
        <taxon>Basidiomycota</taxon>
        <taxon>Agaricomycotina</taxon>
        <taxon>Agaricomycetes</taxon>
        <taxon>Agaricomycetidae</taxon>
        <taxon>Agaricales</taxon>
        <taxon>Marasmiineae</taxon>
        <taxon>Mycenaceae</taxon>
        <taxon>Mycena</taxon>
    </lineage>
</organism>
<feature type="compositionally biased region" description="Low complexity" evidence="6">
    <location>
        <begin position="1093"/>
        <end position="1113"/>
    </location>
</feature>
<evidence type="ECO:0000256" key="4">
    <source>
        <dbReference type="ARBA" id="ARBA00023163"/>
    </source>
</evidence>
<feature type="compositionally biased region" description="Low complexity" evidence="6">
    <location>
        <begin position="21"/>
        <end position="35"/>
    </location>
</feature>
<evidence type="ECO:0000256" key="1">
    <source>
        <dbReference type="ARBA" id="ARBA00004123"/>
    </source>
</evidence>
<reference evidence="8" key="1">
    <citation type="submission" date="2023-11" db="EMBL/GenBank/DDBJ databases">
        <authorList>
            <person name="De Vega J J."/>
            <person name="De Vega J J."/>
        </authorList>
    </citation>
    <scope>NUCLEOTIDE SEQUENCE</scope>
</reference>
<dbReference type="GO" id="GO:0046983">
    <property type="term" value="F:protein dimerization activity"/>
    <property type="evidence" value="ECO:0007669"/>
    <property type="project" value="InterPro"/>
</dbReference>
<keyword evidence="3" id="KW-0238">DNA-binding</keyword>
<protein>
    <recommendedName>
        <fullName evidence="7">MADS-box domain-containing protein</fullName>
    </recommendedName>
</protein>
<dbReference type="PROSITE" id="PS50066">
    <property type="entry name" value="MADS_BOX_2"/>
    <property type="match status" value="1"/>
</dbReference>
<feature type="compositionally biased region" description="Acidic residues" evidence="6">
    <location>
        <begin position="948"/>
        <end position="957"/>
    </location>
</feature>
<comment type="caution">
    <text evidence="8">The sequence shown here is derived from an EMBL/GenBank/DDBJ whole genome shotgun (WGS) entry which is preliminary data.</text>
</comment>
<name>A0AAD2H5Z0_9AGAR</name>
<dbReference type="SUPFAM" id="SSF55455">
    <property type="entry name" value="SRF-like"/>
    <property type="match status" value="1"/>
</dbReference>
<feature type="region of interest" description="Disordered" evidence="6">
    <location>
        <begin position="456"/>
        <end position="508"/>
    </location>
</feature>
<dbReference type="EMBL" id="CAVNYO010000157">
    <property type="protein sequence ID" value="CAK5269901.1"/>
    <property type="molecule type" value="Genomic_DNA"/>
</dbReference>
<feature type="domain" description="MADS-box" evidence="7">
    <location>
        <begin position="809"/>
        <end position="878"/>
    </location>
</feature>
<keyword evidence="4" id="KW-0804">Transcription</keyword>
<sequence>MSDSFPEADKRPNNSEAPGISDPASSLRAAALLTLKTKRRKPDTSNSRPPPRVDNSFQLDYGQMDPAPPPSSDVDMSLAASLKVPKSDVELDGQSREEGEISDSEDPASKTAPITTREITSSAQVDSLRPSATKANLNDACIIGPDRVRPGLYMNQTQYDTAKDIVLDLLGWGVPPDYLVDCNLSRELIFYVFSELNLRLPQNLDVTGLVPYTPAYVAAHSRPLSVVSSSPRSEARSQHPSLPQKPGVDYLGAADVVADPPVLSCATKDESTDGTLHDIERQRREELLARKAIQVTRKVKPSSDASSIASSSADYDVEMPLTIPTEAVEDFLKTIGEKSLSPKIKTEPMDSMEIDDIPDLGGNNSPVDMQGNVAGHQVVTSPTDSMGPPTTEPPEDFSQRRNGKRPSAADFVDLDVGTRNGHSNGRSVPKAPVPIRKTASFASISGHRKLVIDLSDESDGDDEAGPACEEDAEVASRYSSPGPGRMPASASSGRGSPPVPPQAGTMTLVEKEEEIRKMREMIAQRERNRLNKSTVDEDPGRVAIRPVDVNSASTQTRLATQIPPKPGEGHGACDEYEHFTQYESSLARYPLLGGHSTLSLSNPSFSSSIPSVPNLLPLKQTSHRTLDPGKRICQYELPGGGVCRDAECKDIHLSRIGREKGPDVLEPSDDDTAEYLGRALSQDWIHAHAVTVAGITAALARTDHALALEDRNFSYRISWDQVTMDRTFPDMGTPGTPGTLIDNFFINTVLIVPRISLTLAPMRKRARVDLAEPIESGVSDNAFIADHDAMDSAGDDDDDDDKPKSGQKQGRRKIKIEFIQDKSRRHITFSKRKAVFFPFRPLPTDIVQAYELSTLTGTQVLLLVVSETGLVYTFTTAKLQPLVTQPEGKNLIQACLNAPHGTLPSAMPVGPPIGRAGPMGGPGGPPVANNLPGGLSISGGANTSSSKDDDDGNDEDESAHTGDKRRRHSSAASASSTGPGASSSNSRGATSPHPTTGPPPLSIPSGGPPQGGPSQHPQHAGPPSQISIGSPTSPQQAHAPSAPPSAQYSSGQTAYSHHQPQPQHHQQHDQNQMYPSHMMNPTSYQYPPGGGAPPTQGQAGGQQLTGLAAAAAQHSHWQNPQGPVQGAGYGRRQ</sequence>
<dbReference type="GO" id="GO:0000987">
    <property type="term" value="F:cis-regulatory region sequence-specific DNA binding"/>
    <property type="evidence" value="ECO:0007669"/>
    <property type="project" value="InterPro"/>
</dbReference>
<evidence type="ECO:0000256" key="2">
    <source>
        <dbReference type="ARBA" id="ARBA00023015"/>
    </source>
</evidence>
<dbReference type="InterPro" id="IPR002100">
    <property type="entry name" value="TF_MADSbox"/>
</dbReference>
<keyword evidence="2" id="KW-0805">Transcription regulation</keyword>
<feature type="compositionally biased region" description="Acidic residues" evidence="6">
    <location>
        <begin position="456"/>
        <end position="473"/>
    </location>
</feature>
<feature type="compositionally biased region" description="Basic and acidic residues" evidence="6">
    <location>
        <begin position="85"/>
        <end position="99"/>
    </location>
</feature>
<feature type="region of interest" description="Disordered" evidence="6">
    <location>
        <begin position="907"/>
        <end position="1133"/>
    </location>
</feature>
<dbReference type="InterPro" id="IPR050142">
    <property type="entry name" value="MADS-box/MEF2_TF"/>
</dbReference>
<evidence type="ECO:0000256" key="3">
    <source>
        <dbReference type="ARBA" id="ARBA00023125"/>
    </source>
</evidence>
<comment type="subcellular location">
    <subcellularLocation>
        <location evidence="1">Nucleus</location>
    </subcellularLocation>
</comment>
<feature type="region of interest" description="Disordered" evidence="6">
    <location>
        <begin position="789"/>
        <end position="812"/>
    </location>
</feature>
<feature type="region of interest" description="Disordered" evidence="6">
    <location>
        <begin position="377"/>
        <end position="434"/>
    </location>
</feature>
<dbReference type="GO" id="GO:0005634">
    <property type="term" value="C:nucleus"/>
    <property type="evidence" value="ECO:0007669"/>
    <property type="project" value="UniProtKB-SubCell"/>
</dbReference>
<evidence type="ECO:0000313" key="9">
    <source>
        <dbReference type="EMBL" id="CAK5270339.1"/>
    </source>
</evidence>
<evidence type="ECO:0000256" key="5">
    <source>
        <dbReference type="ARBA" id="ARBA00023242"/>
    </source>
</evidence>